<reference evidence="2 3" key="1">
    <citation type="journal article" date="2014" name="Genome Biol. Evol.">
        <title>Comparative genomics and transcriptomics analyses reveal divergent lifestyle features of nematode endoparasitic fungus Hirsutella minnesotensis.</title>
        <authorList>
            <person name="Lai Y."/>
            <person name="Liu K."/>
            <person name="Zhang X."/>
            <person name="Zhang X."/>
            <person name="Li K."/>
            <person name="Wang N."/>
            <person name="Shu C."/>
            <person name="Wu Y."/>
            <person name="Wang C."/>
            <person name="Bushley K.E."/>
            <person name="Xiang M."/>
            <person name="Liu X."/>
        </authorList>
    </citation>
    <scope>NUCLEOTIDE SEQUENCE [LARGE SCALE GENOMIC DNA]</scope>
    <source>
        <strain evidence="2 3">3608</strain>
    </source>
</reference>
<dbReference type="InterPro" id="IPR005801">
    <property type="entry name" value="ADC_synthase"/>
</dbReference>
<dbReference type="Pfam" id="PF00425">
    <property type="entry name" value="Chorismate_bind"/>
    <property type="match status" value="1"/>
</dbReference>
<dbReference type="GO" id="GO:0008909">
    <property type="term" value="F:isochorismate synthase activity"/>
    <property type="evidence" value="ECO:0007669"/>
    <property type="project" value="InterPro"/>
</dbReference>
<accession>A0A0F7ZT09</accession>
<feature type="domain" description="Chorismate-utilising enzyme C-terminal" evidence="1">
    <location>
        <begin position="178"/>
        <end position="426"/>
    </location>
</feature>
<evidence type="ECO:0000313" key="3">
    <source>
        <dbReference type="Proteomes" id="UP000054481"/>
    </source>
</evidence>
<dbReference type="Gene3D" id="3.60.120.10">
    <property type="entry name" value="Anthranilate synthase"/>
    <property type="match status" value="1"/>
</dbReference>
<dbReference type="Proteomes" id="UP000054481">
    <property type="component" value="Unassembled WGS sequence"/>
</dbReference>
<dbReference type="PANTHER" id="PTHR11236:SF9">
    <property type="entry name" value="ANTHRANILATE SYNTHASE COMPONENT 1"/>
    <property type="match status" value="1"/>
</dbReference>
<dbReference type="OrthoDB" id="1865897at2759"/>
<protein>
    <recommendedName>
        <fullName evidence="1">Chorismate-utilising enzyme C-terminal domain-containing protein</fullName>
    </recommendedName>
</protein>
<dbReference type="SUPFAM" id="SSF56322">
    <property type="entry name" value="ADC synthase"/>
    <property type="match status" value="1"/>
</dbReference>
<dbReference type="AlphaFoldDB" id="A0A0F7ZT09"/>
<dbReference type="InterPro" id="IPR015890">
    <property type="entry name" value="Chorismate_C"/>
</dbReference>
<proteinExistence type="predicted"/>
<dbReference type="PANTHER" id="PTHR11236">
    <property type="entry name" value="AMINOBENZOATE/ANTHRANILATE SYNTHASE"/>
    <property type="match status" value="1"/>
</dbReference>
<keyword evidence="3" id="KW-1185">Reference proteome</keyword>
<evidence type="ECO:0000259" key="1">
    <source>
        <dbReference type="Pfam" id="PF00425"/>
    </source>
</evidence>
<dbReference type="EMBL" id="KQ030549">
    <property type="protein sequence ID" value="KJZ72293.1"/>
    <property type="molecule type" value="Genomic_DNA"/>
</dbReference>
<dbReference type="GO" id="GO:0016833">
    <property type="term" value="F:oxo-acid-lyase activity"/>
    <property type="evidence" value="ECO:0007669"/>
    <property type="project" value="InterPro"/>
</dbReference>
<dbReference type="GO" id="GO:0000162">
    <property type="term" value="P:L-tryptophan biosynthetic process"/>
    <property type="evidence" value="ECO:0007669"/>
    <property type="project" value="TreeGrafter"/>
</dbReference>
<dbReference type="InterPro" id="IPR019996">
    <property type="entry name" value="Salicylate_synthase"/>
</dbReference>
<dbReference type="NCBIfam" id="TIGR03494">
    <property type="entry name" value="salicyl_syn"/>
    <property type="match status" value="1"/>
</dbReference>
<organism evidence="2 3">
    <name type="scientific">Hirsutella minnesotensis 3608</name>
    <dbReference type="NCBI Taxonomy" id="1043627"/>
    <lineage>
        <taxon>Eukaryota</taxon>
        <taxon>Fungi</taxon>
        <taxon>Dikarya</taxon>
        <taxon>Ascomycota</taxon>
        <taxon>Pezizomycotina</taxon>
        <taxon>Sordariomycetes</taxon>
        <taxon>Hypocreomycetidae</taxon>
        <taxon>Hypocreales</taxon>
        <taxon>Ophiocordycipitaceae</taxon>
        <taxon>Hirsutella</taxon>
    </lineage>
</organism>
<dbReference type="InterPro" id="IPR019999">
    <property type="entry name" value="Anth_synth_I-like"/>
</dbReference>
<name>A0A0F7ZT09_9HYPO</name>
<evidence type="ECO:0000313" key="2">
    <source>
        <dbReference type="EMBL" id="KJZ72293.1"/>
    </source>
</evidence>
<gene>
    <name evidence="2" type="ORF">HIM_08334</name>
</gene>
<sequence>MGQLCKPKIIPHLGEPLDTAVALLQHHRDEDYYGYELGDVWYIGIRSYASLVIGPDGTNATWTRQDGQRQAKIADSSLNDISRSFISEFSASGRIFGQVGFNYTAHTSGQAYIPGQWPLLSLMVPFIQVVISRESIILQSFDESQTMGPLNFLQNYRNGGPADLGPNRYPPVDILTNPDEYKVRVAKSILEIKKGKYTTAVPSRIVNLPQRVDMLATLLHGRQANTPARTFTFSHLGIQATGFSPEIVLSIENQVASTDALAGTRLWTEENCGSIANPLLNDPKEVFEHVIAVRGAIRRLTRLCSPDTISVKRFMSIMPRGNVQHIFSRVTGCLLPGKDGWDSIRSNITVPGVPSQRNMEAIQTFEPTPRDLYGGAVLMLDGTNLFEATLAIRTVFQDKSCQWLQAGAGITEHSNPEREFVETCEKLASVAPYLVAECTS</sequence>